<feature type="non-terminal residue" evidence="1">
    <location>
        <position position="72"/>
    </location>
</feature>
<keyword evidence="2" id="KW-1185">Reference proteome</keyword>
<organism evidence="1 2">
    <name type="scientific">Araneus ventricosus</name>
    <name type="common">Orbweaver spider</name>
    <name type="synonym">Epeira ventricosa</name>
    <dbReference type="NCBI Taxonomy" id="182803"/>
    <lineage>
        <taxon>Eukaryota</taxon>
        <taxon>Metazoa</taxon>
        <taxon>Ecdysozoa</taxon>
        <taxon>Arthropoda</taxon>
        <taxon>Chelicerata</taxon>
        <taxon>Arachnida</taxon>
        <taxon>Araneae</taxon>
        <taxon>Araneomorphae</taxon>
        <taxon>Entelegynae</taxon>
        <taxon>Araneoidea</taxon>
        <taxon>Araneidae</taxon>
        <taxon>Araneus</taxon>
    </lineage>
</organism>
<dbReference type="AlphaFoldDB" id="A0A4Y2E0T3"/>
<evidence type="ECO:0000313" key="2">
    <source>
        <dbReference type="Proteomes" id="UP000499080"/>
    </source>
</evidence>
<sequence length="72" mass="8434">MIRLQKRACLNTSTCFNINRIRIGWKTEAFPLEMRVSFGAESELFLDQSEGLNWATLHHVMTWYCRNGGNRL</sequence>
<comment type="caution">
    <text evidence="1">The sequence shown here is derived from an EMBL/GenBank/DDBJ whole genome shotgun (WGS) entry which is preliminary data.</text>
</comment>
<evidence type="ECO:0000313" key="1">
    <source>
        <dbReference type="EMBL" id="GBM21494.1"/>
    </source>
</evidence>
<protein>
    <submittedName>
        <fullName evidence="1">Uncharacterized protein</fullName>
    </submittedName>
</protein>
<dbReference type="EMBL" id="BGPR01090984">
    <property type="protein sequence ID" value="GBM21494.1"/>
    <property type="molecule type" value="Genomic_DNA"/>
</dbReference>
<dbReference type="Proteomes" id="UP000499080">
    <property type="component" value="Unassembled WGS sequence"/>
</dbReference>
<gene>
    <name evidence="1" type="ORF">AVEN_249483_1</name>
</gene>
<accession>A0A4Y2E0T3</accession>
<proteinExistence type="predicted"/>
<reference evidence="1 2" key="1">
    <citation type="journal article" date="2019" name="Sci. Rep.">
        <title>Orb-weaving spider Araneus ventricosus genome elucidates the spidroin gene catalogue.</title>
        <authorList>
            <person name="Kono N."/>
            <person name="Nakamura H."/>
            <person name="Ohtoshi R."/>
            <person name="Moran D.A.P."/>
            <person name="Shinohara A."/>
            <person name="Yoshida Y."/>
            <person name="Fujiwara M."/>
            <person name="Mori M."/>
            <person name="Tomita M."/>
            <person name="Arakawa K."/>
        </authorList>
    </citation>
    <scope>NUCLEOTIDE SEQUENCE [LARGE SCALE GENOMIC DNA]</scope>
</reference>
<name>A0A4Y2E0T3_ARAVE</name>